<feature type="binding site" evidence="11">
    <location>
        <position position="144"/>
    </location>
    <ligand>
        <name>NAD(+)</name>
        <dbReference type="ChEBI" id="CHEBI:57540"/>
    </ligand>
</feature>
<keyword evidence="3 11" id="KW-0235">DNA replication</keyword>
<feature type="binding site" evidence="11">
    <location>
        <begin position="110"/>
        <end position="111"/>
    </location>
    <ligand>
        <name>NAD(+)</name>
        <dbReference type="ChEBI" id="CHEBI:57540"/>
    </ligand>
</feature>
<dbReference type="InterPro" id="IPR018239">
    <property type="entry name" value="DNA_ligase_AS"/>
</dbReference>
<keyword evidence="9 11" id="KW-0234">DNA repair</keyword>
<keyword evidence="16" id="KW-1185">Reference proteome</keyword>
<dbReference type="SMART" id="SM00278">
    <property type="entry name" value="HhH1"/>
    <property type="match status" value="3"/>
</dbReference>
<reference evidence="15 16" key="1">
    <citation type="submission" date="2022-08" db="EMBL/GenBank/DDBJ databases">
        <title>Bacterial and archaeal communities from various locations to study Microbial Dark Matter (Phase II).</title>
        <authorList>
            <person name="Stepanauskas R."/>
        </authorList>
    </citation>
    <scope>NUCLEOTIDE SEQUENCE [LARGE SCALE GENOMIC DNA]</scope>
    <source>
        <strain evidence="15 16">PD1</strain>
    </source>
</reference>
<evidence type="ECO:0000256" key="12">
    <source>
        <dbReference type="RuleBase" id="RU000618"/>
    </source>
</evidence>
<dbReference type="Pfam" id="PF12826">
    <property type="entry name" value="HHH_2"/>
    <property type="match status" value="1"/>
</dbReference>
<comment type="similarity">
    <text evidence="11">Belongs to the NAD-dependent DNA ligase family. LigA subfamily.</text>
</comment>
<feature type="active site" description="N6-AMP-lysine intermediate" evidence="11">
    <location>
        <position position="146"/>
    </location>
</feature>
<sequence>METMTVDEARQQVEQLRKQAVDKPVEALTREEAEREAERLRKELTIHCWLYYVLNSPIISDEEYDRLFRRLVQIEERFPDLVTPDSPTQRVGFPPAEEFAKVTHRKVMLSLDNAFNEEELRAFDQRVKRFLGLPATEVIDYTCELKIDGLAVNLTYENGVLVLGATRGDGVEGEDVTNNLRTIKTIPLRLLIDNPPPVIEVRGEVFMTKADFEALNEEQIRRGERPFANPRNAAAGSVRQLDPNITAQRRLDIFCYGVGYYEGIEFETQWEVLQWLQRAGFKVNPHSRLCHGINEVIDYCYEWVRRIHDEPYSADGVVVKVNRLDFQERLGATAHAPRWAIAFKFPAEQKETRLLNIVVQVGRTGKLTPVAELEPVQVEGVTITSATLHNEDQIKRLDVRIGDWVIVQRAGGVIPEVVGVVKEKRTGEEKPFEMPKECPICGTPVVRPPGEVDYYCPNNECPSRVENWIKHWCSRNALNIEALGEERIHQLVEAGLLSDPADLYFLQKWQLTRLPGWGDKLATKVLSEIQRSKTAPLSRFIFALGIRHVGERVAELLAKKFGSLERLAQAEEWEIKTIPGVGPKIAESVVRFFRSELGQRLMEKLKKAGIQPSPEEEAPVVPESPLKGKVVVFTGELERWTRSQAEEIVKRLGGRPASSVSRQTDFLVVGQNPGSKLQRAQELGVRILTEEEFAAMVAPFLGEKQGTGDKGHSEEQPTLLGS</sequence>
<dbReference type="InterPro" id="IPR010994">
    <property type="entry name" value="RuvA_2-like"/>
</dbReference>
<dbReference type="InterPro" id="IPR013840">
    <property type="entry name" value="DNAligase_N"/>
</dbReference>
<dbReference type="Proteomes" id="UP001204798">
    <property type="component" value="Unassembled WGS sequence"/>
</dbReference>
<dbReference type="PROSITE" id="PS01056">
    <property type="entry name" value="DNA_LIGASE_N2"/>
    <property type="match status" value="1"/>
</dbReference>
<dbReference type="Pfam" id="PF22745">
    <property type="entry name" value="Nlig-Ia"/>
    <property type="match status" value="1"/>
</dbReference>
<evidence type="ECO:0000256" key="8">
    <source>
        <dbReference type="ARBA" id="ARBA00023027"/>
    </source>
</evidence>
<evidence type="ECO:0000256" key="2">
    <source>
        <dbReference type="ARBA" id="ARBA00022598"/>
    </source>
</evidence>
<protein>
    <recommendedName>
        <fullName evidence="11 12">DNA ligase</fullName>
        <ecNumber evidence="11 12">6.5.1.2</ecNumber>
    </recommendedName>
    <alternativeName>
        <fullName evidence="11">Polydeoxyribonucleotide synthase [NAD(+)]</fullName>
    </alternativeName>
</protein>
<dbReference type="NCBIfam" id="TIGR00575">
    <property type="entry name" value="dnlj"/>
    <property type="match status" value="1"/>
</dbReference>
<dbReference type="RefSeq" id="WP_259092001.1">
    <property type="nucleotide sequence ID" value="NZ_CP130454.1"/>
</dbReference>
<feature type="binding site" evidence="11">
    <location>
        <position position="204"/>
    </location>
    <ligand>
        <name>NAD(+)</name>
        <dbReference type="ChEBI" id="CHEBI:57540"/>
    </ligand>
</feature>
<dbReference type="InterPro" id="IPR004149">
    <property type="entry name" value="Znf_DNAligase_C4"/>
</dbReference>
<feature type="binding site" evidence="11">
    <location>
        <position position="456"/>
    </location>
    <ligand>
        <name>Zn(2+)</name>
        <dbReference type="ChEBI" id="CHEBI:29105"/>
    </ligand>
</feature>
<keyword evidence="5 11" id="KW-0227">DNA damage</keyword>
<comment type="catalytic activity">
    <reaction evidence="10 11 12">
        <text>NAD(+) + (deoxyribonucleotide)n-3'-hydroxyl + 5'-phospho-(deoxyribonucleotide)m = (deoxyribonucleotide)n+m + AMP + beta-nicotinamide D-nucleotide.</text>
        <dbReference type="EC" id="6.5.1.2"/>
    </reaction>
</comment>
<dbReference type="GO" id="GO:0003911">
    <property type="term" value="F:DNA ligase (NAD+) activity"/>
    <property type="evidence" value="ECO:0007669"/>
    <property type="project" value="UniProtKB-EC"/>
</dbReference>
<feature type="binding site" evidence="11">
    <location>
        <position position="167"/>
    </location>
    <ligand>
        <name>NAD(+)</name>
        <dbReference type="ChEBI" id="CHEBI:57540"/>
    </ligand>
</feature>
<dbReference type="PIRSF" id="PIRSF001604">
    <property type="entry name" value="LigA"/>
    <property type="match status" value="1"/>
</dbReference>
<feature type="compositionally biased region" description="Basic and acidic residues" evidence="13">
    <location>
        <begin position="706"/>
        <end position="715"/>
    </location>
</feature>
<dbReference type="CDD" id="cd17748">
    <property type="entry name" value="BRCT_DNA_ligase_like"/>
    <property type="match status" value="1"/>
</dbReference>
<dbReference type="InterPro" id="IPR041663">
    <property type="entry name" value="DisA/LigA_HHH"/>
</dbReference>
<evidence type="ECO:0000256" key="7">
    <source>
        <dbReference type="ARBA" id="ARBA00022842"/>
    </source>
</evidence>
<comment type="cofactor">
    <cofactor evidence="11">
        <name>Mg(2+)</name>
        <dbReference type="ChEBI" id="CHEBI:18420"/>
    </cofactor>
    <cofactor evidence="11">
        <name>Mn(2+)</name>
        <dbReference type="ChEBI" id="CHEBI:29035"/>
    </cofactor>
</comment>
<evidence type="ECO:0000256" key="3">
    <source>
        <dbReference type="ARBA" id="ARBA00022705"/>
    </source>
</evidence>
<dbReference type="SUPFAM" id="SSF56091">
    <property type="entry name" value="DNA ligase/mRNA capping enzyme, catalytic domain"/>
    <property type="match status" value="1"/>
</dbReference>
<evidence type="ECO:0000256" key="10">
    <source>
        <dbReference type="ARBA" id="ARBA00034005"/>
    </source>
</evidence>
<dbReference type="InterPro" id="IPR001357">
    <property type="entry name" value="BRCT_dom"/>
</dbReference>
<evidence type="ECO:0000256" key="5">
    <source>
        <dbReference type="ARBA" id="ARBA00022763"/>
    </source>
</evidence>
<name>A0ABT2EL59_9BACT</name>
<dbReference type="Pfam" id="PF03119">
    <property type="entry name" value="DNA_ligase_ZBD"/>
    <property type="match status" value="1"/>
</dbReference>
<dbReference type="SUPFAM" id="SSF52113">
    <property type="entry name" value="BRCT domain"/>
    <property type="match status" value="1"/>
</dbReference>
<evidence type="ECO:0000256" key="9">
    <source>
        <dbReference type="ARBA" id="ARBA00023204"/>
    </source>
</evidence>
<feature type="binding site" evidence="11">
    <location>
        <position position="438"/>
    </location>
    <ligand>
        <name>Zn(2+)</name>
        <dbReference type="ChEBI" id="CHEBI:29105"/>
    </ligand>
</feature>
<evidence type="ECO:0000313" key="15">
    <source>
        <dbReference type="EMBL" id="MCS3917683.1"/>
    </source>
</evidence>
<dbReference type="Gene3D" id="1.10.150.20">
    <property type="entry name" value="5' to 3' exonuclease, C-terminal subdomain"/>
    <property type="match status" value="2"/>
</dbReference>
<dbReference type="InterPro" id="IPR013839">
    <property type="entry name" value="DNAligase_adenylation"/>
</dbReference>
<dbReference type="SUPFAM" id="SSF50249">
    <property type="entry name" value="Nucleic acid-binding proteins"/>
    <property type="match status" value="1"/>
</dbReference>
<dbReference type="InterPro" id="IPR036420">
    <property type="entry name" value="BRCT_dom_sf"/>
</dbReference>
<dbReference type="InterPro" id="IPR012340">
    <property type="entry name" value="NA-bd_OB-fold"/>
</dbReference>
<feature type="binding site" evidence="11">
    <location>
        <position position="461"/>
    </location>
    <ligand>
        <name>Zn(2+)</name>
        <dbReference type="ChEBI" id="CHEBI:29105"/>
    </ligand>
</feature>
<evidence type="ECO:0000256" key="6">
    <source>
        <dbReference type="ARBA" id="ARBA00022833"/>
    </source>
</evidence>
<dbReference type="EMBL" id="JANUCP010000001">
    <property type="protein sequence ID" value="MCS3917683.1"/>
    <property type="molecule type" value="Genomic_DNA"/>
</dbReference>
<dbReference type="SUPFAM" id="SSF47781">
    <property type="entry name" value="RuvA domain 2-like"/>
    <property type="match status" value="1"/>
</dbReference>
<accession>A0ABT2EL59</accession>
<keyword evidence="11" id="KW-0464">Manganese</keyword>
<comment type="caution">
    <text evidence="15">The sequence shown here is derived from an EMBL/GenBank/DDBJ whole genome shotgun (WGS) entry which is preliminary data.</text>
</comment>
<dbReference type="CDD" id="cd00114">
    <property type="entry name" value="LIGANc"/>
    <property type="match status" value="1"/>
</dbReference>
<feature type="binding site" evidence="11">
    <location>
        <position position="320"/>
    </location>
    <ligand>
        <name>NAD(+)</name>
        <dbReference type="ChEBI" id="CHEBI:57540"/>
    </ligand>
</feature>
<keyword evidence="2 11" id="KW-0436">Ligase</keyword>
<dbReference type="PANTHER" id="PTHR23389:SF9">
    <property type="entry name" value="DNA LIGASE"/>
    <property type="match status" value="1"/>
</dbReference>
<dbReference type="EC" id="6.5.1.2" evidence="11 12"/>
<keyword evidence="7 11" id="KW-0460">Magnesium</keyword>
<evidence type="ECO:0000256" key="4">
    <source>
        <dbReference type="ARBA" id="ARBA00022723"/>
    </source>
</evidence>
<dbReference type="Gene3D" id="3.30.470.30">
    <property type="entry name" value="DNA ligase/mRNA capping enzyme"/>
    <property type="match status" value="1"/>
</dbReference>
<feature type="domain" description="BRCT" evidence="14">
    <location>
        <begin position="621"/>
        <end position="691"/>
    </location>
</feature>
<dbReference type="InterPro" id="IPR001679">
    <property type="entry name" value="DNA_ligase"/>
</dbReference>
<proteinExistence type="inferred from homology"/>
<dbReference type="SMART" id="SM00292">
    <property type="entry name" value="BRCT"/>
    <property type="match status" value="1"/>
</dbReference>
<evidence type="ECO:0000259" key="14">
    <source>
        <dbReference type="PROSITE" id="PS50172"/>
    </source>
</evidence>
<comment type="function">
    <text evidence="1 11">DNA ligase that catalyzes the formation of phosphodiester linkages between 5'-phosphoryl and 3'-hydroxyl groups in double-stranded DNA using NAD as a coenzyme and as the energy source for the reaction. It is essential for DNA replication and repair of damaged DNA.</text>
</comment>
<dbReference type="Pfam" id="PF01653">
    <property type="entry name" value="DNA_ligase_aden"/>
    <property type="match status" value="1"/>
</dbReference>
<gene>
    <name evidence="11" type="primary">ligA</name>
    <name evidence="15" type="ORF">M2350_000080</name>
</gene>
<dbReference type="NCBIfam" id="NF005932">
    <property type="entry name" value="PRK07956.1"/>
    <property type="match status" value="1"/>
</dbReference>
<evidence type="ECO:0000256" key="11">
    <source>
        <dbReference type="HAMAP-Rule" id="MF_01588"/>
    </source>
</evidence>
<evidence type="ECO:0000256" key="13">
    <source>
        <dbReference type="SAM" id="MobiDB-lite"/>
    </source>
</evidence>
<keyword evidence="6 11" id="KW-0862">Zinc</keyword>
<organism evidence="15 16">
    <name type="scientific">Candidatus Fervidibacter sacchari</name>
    <dbReference type="NCBI Taxonomy" id="1448929"/>
    <lineage>
        <taxon>Bacteria</taxon>
        <taxon>Candidatus Fervidibacterota</taxon>
        <taxon>Candidatus Fervidibacter</taxon>
    </lineage>
</organism>
<dbReference type="InterPro" id="IPR033136">
    <property type="entry name" value="DNA_ligase_CS"/>
</dbReference>
<dbReference type="InterPro" id="IPR003583">
    <property type="entry name" value="Hlx-hairpin-Hlx_DNA-bd_motif"/>
</dbReference>
<dbReference type="Gene3D" id="3.40.50.10190">
    <property type="entry name" value="BRCT domain"/>
    <property type="match status" value="1"/>
</dbReference>
<feature type="binding site" evidence="11">
    <location>
        <begin position="61"/>
        <end position="65"/>
    </location>
    <ligand>
        <name>NAD(+)</name>
        <dbReference type="ChEBI" id="CHEBI:57540"/>
    </ligand>
</feature>
<keyword evidence="4 11" id="KW-0479">Metal-binding</keyword>
<keyword evidence="8 11" id="KW-0520">NAD</keyword>
<feature type="binding site" evidence="11">
    <location>
        <position position="344"/>
    </location>
    <ligand>
        <name>NAD(+)</name>
        <dbReference type="ChEBI" id="CHEBI:57540"/>
    </ligand>
</feature>
<dbReference type="PROSITE" id="PS01055">
    <property type="entry name" value="DNA_LIGASE_N1"/>
    <property type="match status" value="1"/>
</dbReference>
<dbReference type="PROSITE" id="PS50172">
    <property type="entry name" value="BRCT"/>
    <property type="match status" value="1"/>
</dbReference>
<dbReference type="PANTHER" id="PTHR23389">
    <property type="entry name" value="CHROMOSOME TRANSMISSION FIDELITY FACTOR 18"/>
    <property type="match status" value="1"/>
</dbReference>
<evidence type="ECO:0000313" key="16">
    <source>
        <dbReference type="Proteomes" id="UP001204798"/>
    </source>
</evidence>
<evidence type="ECO:0000256" key="1">
    <source>
        <dbReference type="ARBA" id="ARBA00004067"/>
    </source>
</evidence>
<feature type="binding site" evidence="11">
    <location>
        <position position="441"/>
    </location>
    <ligand>
        <name>Zn(2+)</name>
        <dbReference type="ChEBI" id="CHEBI:29105"/>
    </ligand>
</feature>
<dbReference type="Pfam" id="PF00533">
    <property type="entry name" value="BRCT"/>
    <property type="match status" value="1"/>
</dbReference>
<dbReference type="Gene3D" id="2.40.50.140">
    <property type="entry name" value="Nucleic acid-binding proteins"/>
    <property type="match status" value="1"/>
</dbReference>
<feature type="region of interest" description="Disordered" evidence="13">
    <location>
        <begin position="701"/>
        <end position="722"/>
    </location>
</feature>
<dbReference type="Pfam" id="PF03120">
    <property type="entry name" value="OB_DNA_ligase"/>
    <property type="match status" value="1"/>
</dbReference>
<dbReference type="Gene3D" id="1.10.287.610">
    <property type="entry name" value="Helix hairpin bin"/>
    <property type="match status" value="1"/>
</dbReference>
<dbReference type="SMART" id="SM00532">
    <property type="entry name" value="LIGANc"/>
    <property type="match status" value="1"/>
</dbReference>
<dbReference type="HAMAP" id="MF_01588">
    <property type="entry name" value="DNA_ligase_A"/>
    <property type="match status" value="1"/>
</dbReference>
<dbReference type="Gene3D" id="6.20.10.30">
    <property type="match status" value="1"/>
</dbReference>
<dbReference type="InterPro" id="IPR004150">
    <property type="entry name" value="NAD_DNA_ligase_OB"/>
</dbReference>